<gene>
    <name evidence="1" type="ORF">HPB47_023894</name>
</gene>
<reference evidence="1 2" key="1">
    <citation type="journal article" date="2020" name="Cell">
        <title>Large-Scale Comparative Analyses of Tick Genomes Elucidate Their Genetic Diversity and Vector Capacities.</title>
        <authorList>
            <consortium name="Tick Genome and Microbiome Consortium (TIGMIC)"/>
            <person name="Jia N."/>
            <person name="Wang J."/>
            <person name="Shi W."/>
            <person name="Du L."/>
            <person name="Sun Y."/>
            <person name="Zhan W."/>
            <person name="Jiang J.F."/>
            <person name="Wang Q."/>
            <person name="Zhang B."/>
            <person name="Ji P."/>
            <person name="Bell-Sakyi L."/>
            <person name="Cui X.M."/>
            <person name="Yuan T.T."/>
            <person name="Jiang B.G."/>
            <person name="Yang W.F."/>
            <person name="Lam T.T."/>
            <person name="Chang Q.C."/>
            <person name="Ding S.J."/>
            <person name="Wang X.J."/>
            <person name="Zhu J.G."/>
            <person name="Ruan X.D."/>
            <person name="Zhao L."/>
            <person name="Wei J.T."/>
            <person name="Ye R.Z."/>
            <person name="Que T.C."/>
            <person name="Du C.H."/>
            <person name="Zhou Y.H."/>
            <person name="Cheng J.X."/>
            <person name="Dai P.F."/>
            <person name="Guo W.B."/>
            <person name="Han X.H."/>
            <person name="Huang E.J."/>
            <person name="Li L.F."/>
            <person name="Wei W."/>
            <person name="Gao Y.C."/>
            <person name="Liu J.Z."/>
            <person name="Shao H.Z."/>
            <person name="Wang X."/>
            <person name="Wang C.C."/>
            <person name="Yang T.C."/>
            <person name="Huo Q.B."/>
            <person name="Li W."/>
            <person name="Chen H.Y."/>
            <person name="Chen S.E."/>
            <person name="Zhou L.G."/>
            <person name="Ni X.B."/>
            <person name="Tian J.H."/>
            <person name="Sheng Y."/>
            <person name="Liu T."/>
            <person name="Pan Y.S."/>
            <person name="Xia L.Y."/>
            <person name="Li J."/>
            <person name="Zhao F."/>
            <person name="Cao W.C."/>
        </authorList>
    </citation>
    <scope>NUCLEOTIDE SEQUENCE [LARGE SCALE GENOMIC DNA]</scope>
    <source>
        <strain evidence="1">Iper-2018</strain>
    </source>
</reference>
<protein>
    <submittedName>
        <fullName evidence="1">Uncharacterized protein</fullName>
    </submittedName>
</protein>
<keyword evidence="2" id="KW-1185">Reference proteome</keyword>
<proteinExistence type="predicted"/>
<accession>A0AC60Q5T1</accession>
<organism evidence="1 2">
    <name type="scientific">Ixodes persulcatus</name>
    <name type="common">Taiga tick</name>
    <dbReference type="NCBI Taxonomy" id="34615"/>
    <lineage>
        <taxon>Eukaryota</taxon>
        <taxon>Metazoa</taxon>
        <taxon>Ecdysozoa</taxon>
        <taxon>Arthropoda</taxon>
        <taxon>Chelicerata</taxon>
        <taxon>Arachnida</taxon>
        <taxon>Acari</taxon>
        <taxon>Parasitiformes</taxon>
        <taxon>Ixodida</taxon>
        <taxon>Ixodoidea</taxon>
        <taxon>Ixodidae</taxon>
        <taxon>Ixodinae</taxon>
        <taxon>Ixodes</taxon>
    </lineage>
</organism>
<evidence type="ECO:0000313" key="1">
    <source>
        <dbReference type="EMBL" id="KAG0429171.1"/>
    </source>
</evidence>
<name>A0AC60Q5T1_IXOPE</name>
<comment type="caution">
    <text evidence="1">The sequence shown here is derived from an EMBL/GenBank/DDBJ whole genome shotgun (WGS) entry which is preliminary data.</text>
</comment>
<dbReference type="EMBL" id="JABSTQ010009437">
    <property type="protein sequence ID" value="KAG0429171.1"/>
    <property type="molecule type" value="Genomic_DNA"/>
</dbReference>
<dbReference type="Proteomes" id="UP000805193">
    <property type="component" value="Unassembled WGS sequence"/>
</dbReference>
<sequence length="130" mass="14459">MRADNYGGTADEGLIRGHQKENGGHLLRGDGFGMRADNYGGTVSGPWVFGMIDVEGKELLLIQICKRETDPSLAVEDEAAPETPPLAQVAALLHKWELHLNRVREQTADQLGLLATHRVYWPPSNYSWQH</sequence>
<evidence type="ECO:0000313" key="2">
    <source>
        <dbReference type="Proteomes" id="UP000805193"/>
    </source>
</evidence>